<dbReference type="STRING" id="1211777.BN77_0768"/>
<accession>K0Q192</accession>
<keyword evidence="1" id="KW-1133">Transmembrane helix</keyword>
<dbReference type="RefSeq" id="WP_007528586.1">
    <property type="nucleotide sequence ID" value="NZ_HF536772.1"/>
</dbReference>
<reference evidence="2 3" key="1">
    <citation type="journal article" date="2013" name="Genome Announc.">
        <title>Draft Genome Sequence of Rhizobium mesoamericanum STM3625, a Nitrogen-Fixing Symbiont of Mimosa pudica Isolated in French Guiana (South America).</title>
        <authorList>
            <person name="Moulin L."/>
            <person name="Mornico D."/>
            <person name="Melkonian R."/>
            <person name="Klonowska A."/>
        </authorList>
    </citation>
    <scope>NUCLEOTIDE SEQUENCE [LARGE SCALE GENOMIC DNA]</scope>
    <source>
        <strain evidence="2 3">STM3625</strain>
    </source>
</reference>
<evidence type="ECO:0000313" key="2">
    <source>
        <dbReference type="EMBL" id="CCM77802.1"/>
    </source>
</evidence>
<dbReference type="AlphaFoldDB" id="K0Q192"/>
<dbReference type="eggNOG" id="ENOG5033D4X">
    <property type="taxonomic scope" value="Bacteria"/>
</dbReference>
<sequence>MTALIRRMAQSSVTHVLFAFVAMGGWALFANSNHPLQQASLAGVVQGGLSACLTFFLKTVIERLSRQFKGRAGLWAPPLIACLASTAALISIHALSGTPEILKTIAVPLAVSTSYGAVYNYFLYQQRIEV</sequence>
<keyword evidence="3" id="KW-1185">Reference proteome</keyword>
<keyword evidence="1" id="KW-0812">Transmembrane</keyword>
<comment type="caution">
    <text evidence="2">The sequence shown here is derived from an EMBL/GenBank/DDBJ whole genome shotgun (WGS) entry which is preliminary data.</text>
</comment>
<feature type="transmembrane region" description="Helical" evidence="1">
    <location>
        <begin position="41"/>
        <end position="61"/>
    </location>
</feature>
<organism evidence="2 3">
    <name type="scientific">Rhizobium mesoamericanum STM3625</name>
    <dbReference type="NCBI Taxonomy" id="1211777"/>
    <lineage>
        <taxon>Bacteria</taxon>
        <taxon>Pseudomonadati</taxon>
        <taxon>Pseudomonadota</taxon>
        <taxon>Alphaproteobacteria</taxon>
        <taxon>Hyphomicrobiales</taxon>
        <taxon>Rhizobiaceae</taxon>
        <taxon>Rhizobium/Agrobacterium group</taxon>
        <taxon>Rhizobium</taxon>
    </lineage>
</organism>
<dbReference type="EMBL" id="CANI01000032">
    <property type="protein sequence ID" value="CCM77802.1"/>
    <property type="molecule type" value="Genomic_DNA"/>
</dbReference>
<name>K0Q192_9HYPH</name>
<proteinExistence type="predicted"/>
<dbReference type="Proteomes" id="UP000009319">
    <property type="component" value="Unassembled WGS sequence"/>
</dbReference>
<feature type="transmembrane region" description="Helical" evidence="1">
    <location>
        <begin position="73"/>
        <end position="95"/>
    </location>
</feature>
<keyword evidence="1" id="KW-0472">Membrane</keyword>
<feature type="transmembrane region" description="Helical" evidence="1">
    <location>
        <begin position="101"/>
        <end position="124"/>
    </location>
</feature>
<evidence type="ECO:0008006" key="4">
    <source>
        <dbReference type="Google" id="ProtNLM"/>
    </source>
</evidence>
<evidence type="ECO:0000313" key="3">
    <source>
        <dbReference type="Proteomes" id="UP000009319"/>
    </source>
</evidence>
<evidence type="ECO:0000256" key="1">
    <source>
        <dbReference type="SAM" id="Phobius"/>
    </source>
</evidence>
<protein>
    <recommendedName>
        <fullName evidence="4">Transmembrane protein</fullName>
    </recommendedName>
</protein>
<gene>
    <name evidence="2" type="ORF">BN77_0768</name>
</gene>
<feature type="transmembrane region" description="Helical" evidence="1">
    <location>
        <begin position="12"/>
        <end position="29"/>
    </location>
</feature>
<dbReference type="HOGENOM" id="CLU_1954953_0_0_5"/>